<evidence type="ECO:0000313" key="4">
    <source>
        <dbReference type="Proteomes" id="UP000619743"/>
    </source>
</evidence>
<dbReference type="CDD" id="cd07756">
    <property type="entry name" value="CYTH-like_Pase_CHAD"/>
    <property type="match status" value="1"/>
</dbReference>
<evidence type="ECO:0000259" key="1">
    <source>
        <dbReference type="PROSITE" id="PS51707"/>
    </source>
</evidence>
<dbReference type="InterPro" id="IPR007899">
    <property type="entry name" value="CHAD_dom"/>
</dbReference>
<dbReference type="GO" id="GO:0046872">
    <property type="term" value="F:metal ion binding"/>
    <property type="evidence" value="ECO:0007669"/>
    <property type="project" value="TreeGrafter"/>
</dbReference>
<keyword evidence="4" id="KW-1185">Reference proteome</keyword>
<dbReference type="AlphaFoldDB" id="A0A8J2XPM3"/>
<dbReference type="OrthoDB" id="3034217at2"/>
<dbReference type="InterPro" id="IPR023577">
    <property type="entry name" value="CYTH_domain"/>
</dbReference>
<comment type="caution">
    <text evidence="3">The sequence shown here is derived from an EMBL/GenBank/DDBJ whole genome shotgun (WGS) entry which is preliminary data.</text>
</comment>
<dbReference type="Proteomes" id="UP000619743">
    <property type="component" value="Unassembled WGS sequence"/>
</dbReference>
<name>A0A8J2XPM3_9GAMM</name>
<reference evidence="4" key="1">
    <citation type="journal article" date="2019" name="Int. J. Syst. Evol. Microbiol.">
        <title>The Global Catalogue of Microorganisms (GCM) 10K type strain sequencing project: providing services to taxonomists for standard genome sequencing and annotation.</title>
        <authorList>
            <consortium name="The Broad Institute Genomics Platform"/>
            <consortium name="The Broad Institute Genome Sequencing Center for Infectious Disease"/>
            <person name="Wu L."/>
            <person name="Ma J."/>
        </authorList>
    </citation>
    <scope>NUCLEOTIDE SEQUENCE [LARGE SCALE GENOMIC DNA]</scope>
    <source>
        <strain evidence="4">CGMCC 1.10130</strain>
    </source>
</reference>
<proteinExistence type="predicted"/>
<dbReference type="Pfam" id="PF01928">
    <property type="entry name" value="CYTH"/>
    <property type="match status" value="1"/>
</dbReference>
<dbReference type="GO" id="GO:0050355">
    <property type="term" value="F:inorganic triphosphate phosphatase activity"/>
    <property type="evidence" value="ECO:0007669"/>
    <property type="project" value="InterPro"/>
</dbReference>
<dbReference type="SUPFAM" id="SSF55154">
    <property type="entry name" value="CYTH-like phosphatases"/>
    <property type="match status" value="1"/>
</dbReference>
<feature type="domain" description="CHAD" evidence="2">
    <location>
        <begin position="220"/>
        <end position="480"/>
    </location>
</feature>
<feature type="domain" description="CYTH" evidence="1">
    <location>
        <begin position="2"/>
        <end position="204"/>
    </location>
</feature>
<dbReference type="RefSeq" id="WP_087506101.1">
    <property type="nucleotide sequence ID" value="NZ_BMDX01000012.1"/>
</dbReference>
<dbReference type="PANTHER" id="PTHR39569">
    <property type="entry name" value="INORGANIC TRIPHOSPHATASE"/>
    <property type="match status" value="1"/>
</dbReference>
<evidence type="ECO:0000313" key="3">
    <source>
        <dbReference type="EMBL" id="GGA81752.1"/>
    </source>
</evidence>
<gene>
    <name evidence="3" type="ORF">GCM10011369_24670</name>
</gene>
<evidence type="ECO:0000259" key="2">
    <source>
        <dbReference type="PROSITE" id="PS51708"/>
    </source>
</evidence>
<dbReference type="SMART" id="SM01118">
    <property type="entry name" value="CYTH"/>
    <property type="match status" value="1"/>
</dbReference>
<dbReference type="PROSITE" id="PS51708">
    <property type="entry name" value="CHAD"/>
    <property type="match status" value="1"/>
</dbReference>
<dbReference type="PANTHER" id="PTHR39569:SF1">
    <property type="entry name" value="INORGANIC TRIPHOSPHATASE"/>
    <property type="match status" value="1"/>
</dbReference>
<organism evidence="3 4">
    <name type="scientific">Neiella marina</name>
    <dbReference type="NCBI Taxonomy" id="508461"/>
    <lineage>
        <taxon>Bacteria</taxon>
        <taxon>Pseudomonadati</taxon>
        <taxon>Pseudomonadota</taxon>
        <taxon>Gammaproteobacteria</taxon>
        <taxon>Alteromonadales</taxon>
        <taxon>Echinimonadaceae</taxon>
        <taxon>Neiella</taxon>
    </lineage>
</organism>
<dbReference type="InterPro" id="IPR033469">
    <property type="entry name" value="CYTH-like_dom_sf"/>
</dbReference>
<protein>
    <submittedName>
        <fullName evidence="3">Inorganic triphosphatase</fullName>
    </submittedName>
</protein>
<dbReference type="Gene3D" id="2.40.320.10">
    <property type="entry name" value="Hypothetical Protein Pfu-838710-001"/>
    <property type="match status" value="1"/>
</dbReference>
<accession>A0A8J2XPM3</accession>
<dbReference type="EMBL" id="BMDX01000012">
    <property type="protein sequence ID" value="GGA81752.1"/>
    <property type="molecule type" value="Genomic_DNA"/>
</dbReference>
<dbReference type="InterPro" id="IPR039013">
    <property type="entry name" value="YgiF"/>
</dbReference>
<sequence length="501" mass="57774">MDTEIELKLLVDPNDLETLSNWMQQRPQVIKSYQRQLSNIYFDTADRQLRQLDCGLRVRTVDDRSEQTIKTAGKVIGGLHARPEYNVPIDGRRPDLFLFDRDIWPDDTDVAALQESLLSQFTTNFTRQTWLLSYSDDAIVEVVIDHGEISSGERSVPICEMEMELVKGPPSLLFKLAQKVCKKFDVRPGQASKAARGYRLLEGAPEPEPVVLPLLNLDPAISVEEALTELSSAALRQLQSNQDVFFANDSIAALQEVRHGLLWMLQIRHYFNDILDEASLNLLANAKIWLVKLQWVADALYRKHLLEQKDQYMKRLEDKKKVRRTLKECDNSTNLKLASALLSSRDYSQWLLQLSEWLTCQHWRLEGLAQPQLDEPVAQLARDVLDHSKQYVAERFPANECLSADDCAKGCERLERALLSGNCFRRMFDPEATSAYRGPWHDMLRGCQELALLAFLQRVVNGIDLKDEEAFERWLQRKRESWLELVEQSKQAALAMEPYWR</sequence>
<dbReference type="PROSITE" id="PS51707">
    <property type="entry name" value="CYTH"/>
    <property type="match status" value="1"/>
</dbReference>